<sequence>MREAALITPVDYPSMDTKGVAYTKIFSYVFLKQKYTALTYIKLSSIIILLCYGILK</sequence>
<proteinExistence type="predicted"/>
<evidence type="ECO:0000313" key="2">
    <source>
        <dbReference type="EMBL" id="ERI07008.1"/>
    </source>
</evidence>
<dbReference type="STRING" id="649747.HMPREF0083_04905"/>
<keyword evidence="1" id="KW-0472">Membrane</keyword>
<comment type="caution">
    <text evidence="2">The sequence shown here is derived from an EMBL/GenBank/DDBJ whole genome shotgun (WGS) entry which is preliminary data.</text>
</comment>
<dbReference type="HOGENOM" id="CLU_3003984_0_0_9"/>
<organism evidence="2 3">
    <name type="scientific">Aneurinibacillus aneurinilyticus ATCC 12856</name>
    <dbReference type="NCBI Taxonomy" id="649747"/>
    <lineage>
        <taxon>Bacteria</taxon>
        <taxon>Bacillati</taxon>
        <taxon>Bacillota</taxon>
        <taxon>Bacilli</taxon>
        <taxon>Bacillales</taxon>
        <taxon>Paenibacillaceae</taxon>
        <taxon>Aneurinibacillus group</taxon>
        <taxon>Aneurinibacillus</taxon>
    </lineage>
</organism>
<evidence type="ECO:0000256" key="1">
    <source>
        <dbReference type="SAM" id="Phobius"/>
    </source>
</evidence>
<name>U1WXM7_ANEAE</name>
<keyword evidence="3" id="KW-1185">Reference proteome</keyword>
<evidence type="ECO:0000313" key="3">
    <source>
        <dbReference type="Proteomes" id="UP000016511"/>
    </source>
</evidence>
<dbReference type="EMBL" id="AWSJ01000299">
    <property type="protein sequence ID" value="ERI07008.1"/>
    <property type="molecule type" value="Genomic_DNA"/>
</dbReference>
<dbReference type="AlphaFoldDB" id="U1WXM7"/>
<dbReference type="Proteomes" id="UP000016511">
    <property type="component" value="Unassembled WGS sequence"/>
</dbReference>
<gene>
    <name evidence="2" type="ORF">HMPREF0083_04905</name>
</gene>
<accession>U1WXM7</accession>
<feature type="transmembrane region" description="Helical" evidence="1">
    <location>
        <begin position="37"/>
        <end position="55"/>
    </location>
</feature>
<reference evidence="2 3" key="1">
    <citation type="submission" date="2013-08" db="EMBL/GenBank/DDBJ databases">
        <authorList>
            <person name="Weinstock G."/>
            <person name="Sodergren E."/>
            <person name="Wylie T."/>
            <person name="Fulton L."/>
            <person name="Fulton R."/>
            <person name="Fronick C."/>
            <person name="O'Laughlin M."/>
            <person name="Godfrey J."/>
            <person name="Miner T."/>
            <person name="Herter B."/>
            <person name="Appelbaum E."/>
            <person name="Cordes M."/>
            <person name="Lek S."/>
            <person name="Wollam A."/>
            <person name="Pepin K.H."/>
            <person name="Palsikar V.B."/>
            <person name="Mitreva M."/>
            <person name="Wilson R.K."/>
        </authorList>
    </citation>
    <scope>NUCLEOTIDE SEQUENCE [LARGE SCALE GENOMIC DNA]</scope>
    <source>
        <strain evidence="2 3">ATCC 12856</strain>
    </source>
</reference>
<keyword evidence="1" id="KW-1133">Transmembrane helix</keyword>
<protein>
    <submittedName>
        <fullName evidence="2">Uncharacterized protein</fullName>
    </submittedName>
</protein>
<keyword evidence="1" id="KW-0812">Transmembrane</keyword>